<dbReference type="SMART" id="SM00175">
    <property type="entry name" value="RAB"/>
    <property type="match status" value="1"/>
</dbReference>
<dbReference type="SMART" id="SM00173">
    <property type="entry name" value="RAS"/>
    <property type="match status" value="1"/>
</dbReference>
<dbReference type="RefSeq" id="XP_002128431.1">
    <property type="nucleotide sequence ID" value="XM_002128395.4"/>
</dbReference>
<dbReference type="STRING" id="7719.ENSCINP00000030049"/>
<dbReference type="SUPFAM" id="SSF52540">
    <property type="entry name" value="P-loop containing nucleoside triphosphate hydrolases"/>
    <property type="match status" value="1"/>
</dbReference>
<dbReference type="Gene3D" id="3.40.50.300">
    <property type="entry name" value="P-loop containing nucleotide triphosphate hydrolases"/>
    <property type="match status" value="1"/>
</dbReference>
<dbReference type="EMBL" id="EAAA01001019">
    <property type="status" value="NOT_ANNOTATED_CDS"/>
    <property type="molecule type" value="Genomic_DNA"/>
</dbReference>
<dbReference type="InterPro" id="IPR005225">
    <property type="entry name" value="Small_GTP-bd"/>
</dbReference>
<dbReference type="AlphaFoldDB" id="H2XK67"/>
<sequence>MDTIDLKELLNWNVEEIERKVNIEVKKTIDNLVWTKVVAIGDSGTGKTCLIKNFCESRFSPTYHATVGVDYGFKVQEVKGVPLRVHMWDLSGDDHYFEVRKELLDDIDACFLVYDVTSRQSFLNLEKWIHELGKRRPNAAIVLAGNKSDIRTNKNCVPLYEAKKWANERKMKHFDTSAKTGEGVQAMFATILGAVVERNQSQDRPE</sequence>
<dbReference type="SMART" id="SM00174">
    <property type="entry name" value="RHO"/>
    <property type="match status" value="1"/>
</dbReference>
<accession>H2XK67</accession>
<evidence type="ECO:0000313" key="3">
    <source>
        <dbReference type="Ensembl" id="ENSCINP00000030049.1"/>
    </source>
</evidence>
<dbReference type="OrthoDB" id="8830751at2759"/>
<dbReference type="FunFam" id="3.40.50.300:FF:002392">
    <property type="entry name" value="DnaJ-like protein subfamily C member 27"/>
    <property type="match status" value="1"/>
</dbReference>
<evidence type="ECO:0000256" key="2">
    <source>
        <dbReference type="ARBA" id="ARBA00022741"/>
    </source>
</evidence>
<dbReference type="GO" id="GO:0006886">
    <property type="term" value="P:intracellular protein transport"/>
    <property type="evidence" value="ECO:0000318"/>
    <property type="project" value="GO_Central"/>
</dbReference>
<keyword evidence="2" id="KW-0547">Nucleotide-binding</keyword>
<dbReference type="GeneTree" id="ENSGT00940000172480"/>
<dbReference type="SMART" id="SM00176">
    <property type="entry name" value="RAN"/>
    <property type="match status" value="1"/>
</dbReference>
<dbReference type="HOGENOM" id="CLU_041217_10_6_1"/>
<dbReference type="PROSITE" id="PS51419">
    <property type="entry name" value="RAB"/>
    <property type="match status" value="1"/>
</dbReference>
<keyword evidence="4" id="KW-1185">Reference proteome</keyword>
<dbReference type="GeneID" id="100182652"/>
<evidence type="ECO:0000256" key="1">
    <source>
        <dbReference type="ARBA" id="ARBA00006270"/>
    </source>
</evidence>
<dbReference type="Ensembl" id="ENSCINT00000030388.1">
    <property type="protein sequence ID" value="ENSCINP00000030049.1"/>
    <property type="gene ID" value="ENSCING00000024423.1"/>
</dbReference>
<dbReference type="PRINTS" id="PR00449">
    <property type="entry name" value="RASTRNSFRMNG"/>
</dbReference>
<organism evidence="3 4">
    <name type="scientific">Ciona intestinalis</name>
    <name type="common">Transparent sea squirt</name>
    <name type="synonym">Ascidia intestinalis</name>
    <dbReference type="NCBI Taxonomy" id="7719"/>
    <lineage>
        <taxon>Eukaryota</taxon>
        <taxon>Metazoa</taxon>
        <taxon>Chordata</taxon>
        <taxon>Tunicata</taxon>
        <taxon>Ascidiacea</taxon>
        <taxon>Phlebobranchia</taxon>
        <taxon>Cionidae</taxon>
        <taxon>Ciona</taxon>
    </lineage>
</organism>
<accession>A0A1W2WC67</accession>
<dbReference type="InterPro" id="IPR001806">
    <property type="entry name" value="Small_GTPase"/>
</dbReference>
<dbReference type="GO" id="GO:0005525">
    <property type="term" value="F:GTP binding"/>
    <property type="evidence" value="ECO:0007669"/>
    <property type="project" value="InterPro"/>
</dbReference>
<dbReference type="InParanoid" id="H2XK67"/>
<reference evidence="3" key="4">
    <citation type="submission" date="2025-09" db="UniProtKB">
        <authorList>
            <consortium name="Ensembl"/>
        </authorList>
    </citation>
    <scope>IDENTIFICATION</scope>
</reference>
<dbReference type="Proteomes" id="UP000008144">
    <property type="component" value="Chromosome 12"/>
</dbReference>
<gene>
    <name evidence="3" type="primary">LOC100182652</name>
</gene>
<dbReference type="NCBIfam" id="TIGR00231">
    <property type="entry name" value="small_GTP"/>
    <property type="match status" value="1"/>
</dbReference>
<dbReference type="GO" id="GO:0003924">
    <property type="term" value="F:GTPase activity"/>
    <property type="evidence" value="ECO:0000318"/>
    <property type="project" value="GO_Central"/>
</dbReference>
<reference evidence="3" key="2">
    <citation type="journal article" date="2008" name="Genome Biol.">
        <title>Improved genome assembly and evidence-based global gene model set for the chordate Ciona intestinalis: new insight into intron and operon populations.</title>
        <authorList>
            <person name="Satou Y."/>
            <person name="Mineta K."/>
            <person name="Ogasawara M."/>
            <person name="Sasakura Y."/>
            <person name="Shoguchi E."/>
            <person name="Ueno K."/>
            <person name="Yamada L."/>
            <person name="Matsumoto J."/>
            <person name="Wasserscheid J."/>
            <person name="Dewar K."/>
            <person name="Wiley G.B."/>
            <person name="Macmil S.L."/>
            <person name="Roe B.A."/>
            <person name="Zeller R.W."/>
            <person name="Hastings K.E."/>
            <person name="Lemaire P."/>
            <person name="Lindquist E."/>
            <person name="Endo T."/>
            <person name="Hotta K."/>
            <person name="Inaba K."/>
        </authorList>
    </citation>
    <scope>NUCLEOTIDE SEQUENCE [LARGE SCALE GENOMIC DNA]</scope>
    <source>
        <strain evidence="3">wild type</strain>
    </source>
</reference>
<dbReference type="Pfam" id="PF00071">
    <property type="entry name" value="Ras"/>
    <property type="match status" value="1"/>
</dbReference>
<proteinExistence type="inferred from homology"/>
<reference evidence="4" key="1">
    <citation type="journal article" date="2002" name="Science">
        <title>The draft genome of Ciona intestinalis: insights into chordate and vertebrate origins.</title>
        <authorList>
            <person name="Dehal P."/>
            <person name="Satou Y."/>
            <person name="Campbell R.K."/>
            <person name="Chapman J."/>
            <person name="Degnan B."/>
            <person name="De Tomaso A."/>
            <person name="Davidson B."/>
            <person name="Di Gregorio A."/>
            <person name="Gelpke M."/>
            <person name="Goodstein D.M."/>
            <person name="Harafuji N."/>
            <person name="Hastings K.E."/>
            <person name="Ho I."/>
            <person name="Hotta K."/>
            <person name="Huang W."/>
            <person name="Kawashima T."/>
            <person name="Lemaire P."/>
            <person name="Martinez D."/>
            <person name="Meinertzhagen I.A."/>
            <person name="Necula S."/>
            <person name="Nonaka M."/>
            <person name="Putnam N."/>
            <person name="Rash S."/>
            <person name="Saiga H."/>
            <person name="Satake M."/>
            <person name="Terry A."/>
            <person name="Yamada L."/>
            <person name="Wang H.G."/>
            <person name="Awazu S."/>
            <person name="Azumi K."/>
            <person name="Boore J."/>
            <person name="Branno M."/>
            <person name="Chin-Bow S."/>
            <person name="DeSantis R."/>
            <person name="Doyle S."/>
            <person name="Francino P."/>
            <person name="Keys D.N."/>
            <person name="Haga S."/>
            <person name="Hayashi H."/>
            <person name="Hino K."/>
            <person name="Imai K.S."/>
            <person name="Inaba K."/>
            <person name="Kano S."/>
            <person name="Kobayashi K."/>
            <person name="Kobayashi M."/>
            <person name="Lee B.I."/>
            <person name="Makabe K.W."/>
            <person name="Manohar C."/>
            <person name="Matassi G."/>
            <person name="Medina M."/>
            <person name="Mochizuki Y."/>
            <person name="Mount S."/>
            <person name="Morishita T."/>
            <person name="Miura S."/>
            <person name="Nakayama A."/>
            <person name="Nishizaka S."/>
            <person name="Nomoto H."/>
            <person name="Ohta F."/>
            <person name="Oishi K."/>
            <person name="Rigoutsos I."/>
            <person name="Sano M."/>
            <person name="Sasaki A."/>
            <person name="Sasakura Y."/>
            <person name="Shoguchi E."/>
            <person name="Shin-i T."/>
            <person name="Spagnuolo A."/>
            <person name="Stainier D."/>
            <person name="Suzuki M.M."/>
            <person name="Tassy O."/>
            <person name="Takatori N."/>
            <person name="Tokuoka M."/>
            <person name="Yagi K."/>
            <person name="Yoshizaki F."/>
            <person name="Wada S."/>
            <person name="Zhang C."/>
            <person name="Hyatt P.D."/>
            <person name="Larimer F."/>
            <person name="Detter C."/>
            <person name="Doggett N."/>
            <person name="Glavina T."/>
            <person name="Hawkins T."/>
            <person name="Richardson P."/>
            <person name="Lucas S."/>
            <person name="Kohara Y."/>
            <person name="Levine M."/>
            <person name="Satoh N."/>
            <person name="Rokhsar D.S."/>
        </authorList>
    </citation>
    <scope>NUCLEOTIDE SEQUENCE [LARGE SCALE GENOMIC DNA]</scope>
</reference>
<evidence type="ECO:0000313" key="4">
    <source>
        <dbReference type="Proteomes" id="UP000008144"/>
    </source>
</evidence>
<dbReference type="OMA" id="TQACFLV"/>
<dbReference type="PANTHER" id="PTHR47978">
    <property type="match status" value="1"/>
</dbReference>
<reference evidence="3" key="3">
    <citation type="submission" date="2025-08" db="UniProtKB">
        <authorList>
            <consortium name="Ensembl"/>
        </authorList>
    </citation>
    <scope>IDENTIFICATION</scope>
</reference>
<dbReference type="PROSITE" id="PS51421">
    <property type="entry name" value="RAS"/>
    <property type="match status" value="1"/>
</dbReference>
<protein>
    <submittedName>
        <fullName evidence="3">DnaJ homolog subfamily C member 27-like</fullName>
    </submittedName>
</protein>
<dbReference type="KEGG" id="cin:100182652"/>
<name>H2XK67_CIOIN</name>
<comment type="similarity">
    <text evidence="1">Belongs to the small GTPase superfamily. Rab family.</text>
</comment>
<dbReference type="InterPro" id="IPR027417">
    <property type="entry name" value="P-loop_NTPase"/>
</dbReference>